<gene>
    <name evidence="1" type="ORF">HaLaN_11109</name>
</gene>
<feature type="non-terminal residue" evidence="1">
    <location>
        <position position="99"/>
    </location>
</feature>
<organism evidence="1 2">
    <name type="scientific">Haematococcus lacustris</name>
    <name type="common">Green alga</name>
    <name type="synonym">Haematococcus pluvialis</name>
    <dbReference type="NCBI Taxonomy" id="44745"/>
    <lineage>
        <taxon>Eukaryota</taxon>
        <taxon>Viridiplantae</taxon>
        <taxon>Chlorophyta</taxon>
        <taxon>core chlorophytes</taxon>
        <taxon>Chlorophyceae</taxon>
        <taxon>CS clade</taxon>
        <taxon>Chlamydomonadales</taxon>
        <taxon>Haematococcaceae</taxon>
        <taxon>Haematococcus</taxon>
    </lineage>
</organism>
<dbReference type="AlphaFoldDB" id="A0A699Z0E1"/>
<keyword evidence="2" id="KW-1185">Reference proteome</keyword>
<proteinExistence type="predicted"/>
<dbReference type="EMBL" id="BLLF01000789">
    <property type="protein sequence ID" value="GFH14965.1"/>
    <property type="molecule type" value="Genomic_DNA"/>
</dbReference>
<sequence length="99" mass="11096">MRGLNRDPRTGAAPSPEAIHGSLLALAELLQHTGEFLLARYKEVVETVLRYKDSKEKLIRRAVIVLLPRMATFSPERFTSDYLSRGLGHLIGVLRNPAE</sequence>
<accession>A0A699Z0E1</accession>
<evidence type="ECO:0000313" key="2">
    <source>
        <dbReference type="Proteomes" id="UP000485058"/>
    </source>
</evidence>
<protein>
    <submittedName>
        <fullName evidence="1">Serine/threonine-protein kinase TOR</fullName>
    </submittedName>
</protein>
<evidence type="ECO:0000313" key="1">
    <source>
        <dbReference type="EMBL" id="GFH14965.1"/>
    </source>
</evidence>
<dbReference type="SUPFAM" id="SSF48371">
    <property type="entry name" value="ARM repeat"/>
    <property type="match status" value="1"/>
</dbReference>
<name>A0A699Z0E1_HAELA</name>
<keyword evidence="1" id="KW-0808">Transferase</keyword>
<reference evidence="1 2" key="1">
    <citation type="submission" date="2020-02" db="EMBL/GenBank/DDBJ databases">
        <title>Draft genome sequence of Haematococcus lacustris strain NIES-144.</title>
        <authorList>
            <person name="Morimoto D."/>
            <person name="Nakagawa S."/>
            <person name="Yoshida T."/>
            <person name="Sawayama S."/>
        </authorList>
    </citation>
    <scope>NUCLEOTIDE SEQUENCE [LARGE SCALE GENOMIC DNA]</scope>
    <source>
        <strain evidence="1 2">NIES-144</strain>
    </source>
</reference>
<keyword evidence="1" id="KW-0418">Kinase</keyword>
<dbReference type="GO" id="GO:0016301">
    <property type="term" value="F:kinase activity"/>
    <property type="evidence" value="ECO:0007669"/>
    <property type="project" value="UniProtKB-KW"/>
</dbReference>
<feature type="non-terminal residue" evidence="1">
    <location>
        <position position="1"/>
    </location>
</feature>
<dbReference type="Proteomes" id="UP000485058">
    <property type="component" value="Unassembled WGS sequence"/>
</dbReference>
<comment type="caution">
    <text evidence="1">The sequence shown here is derived from an EMBL/GenBank/DDBJ whole genome shotgun (WGS) entry which is preliminary data.</text>
</comment>
<dbReference type="InterPro" id="IPR016024">
    <property type="entry name" value="ARM-type_fold"/>
</dbReference>